<dbReference type="GeneID" id="40154769"/>
<dbReference type="SMART" id="SM00448">
    <property type="entry name" value="REC"/>
    <property type="match status" value="1"/>
</dbReference>
<dbReference type="EMBL" id="CP039139">
    <property type="protein sequence ID" value="QCQ73766.1"/>
    <property type="molecule type" value="Genomic_DNA"/>
</dbReference>
<accession>I3R6Z3</accession>
<evidence type="ECO:0000256" key="2">
    <source>
        <dbReference type="PROSITE-ProRule" id="PRU00169"/>
    </source>
</evidence>
<dbReference type="GO" id="GO:0000160">
    <property type="term" value="P:phosphorelay signal transduction system"/>
    <property type="evidence" value="ECO:0007669"/>
    <property type="project" value="InterPro"/>
</dbReference>
<name>I3R6Z3_HALMT</name>
<dbReference type="EMBL" id="CP001868">
    <property type="protein sequence ID" value="AFK20003.2"/>
    <property type="molecule type" value="Genomic_DNA"/>
</dbReference>
<reference evidence="4" key="4">
    <citation type="submission" date="2014-05" db="EMBL/GenBank/DDBJ databases">
        <authorList>
            <person name="Wang L."/>
            <person name="Yang H."/>
            <person name="Xiang H."/>
        </authorList>
    </citation>
    <scope>NUCLEOTIDE SEQUENCE</scope>
    <source>
        <strain>CGMCC 1.2087</strain>
    </source>
</reference>
<dbReference type="HOGENOM" id="CLU_1096691_0_0_2"/>
<keyword evidence="1 2" id="KW-0597">Phosphoprotein</keyword>
<evidence type="ECO:0000313" key="4">
    <source>
        <dbReference type="EMBL" id="AFK20003.2"/>
    </source>
</evidence>
<evidence type="ECO:0000313" key="7">
    <source>
        <dbReference type="Proteomes" id="UP000006469"/>
    </source>
</evidence>
<dbReference type="SUPFAM" id="SSF52172">
    <property type="entry name" value="CheY-like"/>
    <property type="match status" value="1"/>
</dbReference>
<organism evidence="4 7">
    <name type="scientific">Haloferax mediterranei (strain ATCC 33500 / DSM 1411 / JCM 8866 / NBRC 14739 / NCIMB 2177 / R-4)</name>
    <name type="common">Halobacterium mediterranei</name>
    <dbReference type="NCBI Taxonomy" id="523841"/>
    <lineage>
        <taxon>Archaea</taxon>
        <taxon>Methanobacteriati</taxon>
        <taxon>Methanobacteriota</taxon>
        <taxon>Stenosarchaea group</taxon>
        <taxon>Halobacteria</taxon>
        <taxon>Halobacteriales</taxon>
        <taxon>Haloferacaceae</taxon>
        <taxon>Haloferax</taxon>
    </lineage>
</organism>
<evidence type="ECO:0000313" key="6">
    <source>
        <dbReference type="EMBL" id="QCQ73766.1"/>
    </source>
</evidence>
<dbReference type="InterPro" id="IPR050595">
    <property type="entry name" value="Bact_response_regulator"/>
</dbReference>
<dbReference type="Proteomes" id="UP000006469">
    <property type="component" value="Chromosome"/>
</dbReference>
<dbReference type="PROSITE" id="PS50110">
    <property type="entry name" value="RESPONSE_REGULATORY"/>
    <property type="match status" value="1"/>
</dbReference>
<dbReference type="Pfam" id="PF00072">
    <property type="entry name" value="Response_reg"/>
    <property type="match status" value="1"/>
</dbReference>
<gene>
    <name evidence="4" type="primary">htlD</name>
    <name evidence="4" type="ordered locus">HFX_2316</name>
    <name evidence="5" type="ORF">BM92_12360</name>
    <name evidence="6" type="ORF">E6P09_00090</name>
</gene>
<sequence length="252" mass="27362">MHRPLTVLHADDDPEMLALSEAAFRQLDAVSLRTAGSASEALDVVSREHVDCVVSDSLVLPNGVSLVEAVRQERDDIPIFLFTAKEWPEVADVASTAGVTEYVQKAGPGDLSTVLQRVRNLTDEDASAGVDIGLEGDDSSAVTRALSDHADATSEATFSLNEDWELIGQWVGDEELGIVIVEAIESHAGLPAIENPLYEFIDADALEELLRPVIEDEERPGIEIRFPYDDFQLAVTSAGDIYARPMPAETLY</sequence>
<dbReference type="PANTHER" id="PTHR44591">
    <property type="entry name" value="STRESS RESPONSE REGULATOR PROTEIN 1"/>
    <property type="match status" value="1"/>
</dbReference>
<dbReference type="InterPro" id="IPR001789">
    <property type="entry name" value="Sig_transdc_resp-reg_receiver"/>
</dbReference>
<dbReference type="eggNOG" id="arCOG02387">
    <property type="taxonomic scope" value="Archaea"/>
</dbReference>
<dbReference type="InterPro" id="IPR011006">
    <property type="entry name" value="CheY-like_superfamily"/>
</dbReference>
<evidence type="ECO:0000313" key="9">
    <source>
        <dbReference type="Proteomes" id="UP000299011"/>
    </source>
</evidence>
<feature type="modified residue" description="4-aspartylphosphate" evidence="2">
    <location>
        <position position="56"/>
    </location>
</feature>
<dbReference type="Proteomes" id="UP000027075">
    <property type="component" value="Chromosome"/>
</dbReference>
<dbReference type="RefSeq" id="WP_081603727.1">
    <property type="nucleotide sequence ID" value="NC_017941.2"/>
</dbReference>
<dbReference type="AlphaFoldDB" id="I3R6Z3"/>
<evidence type="ECO:0000313" key="5">
    <source>
        <dbReference type="EMBL" id="AHZ23382.1"/>
    </source>
</evidence>
<dbReference type="OrthoDB" id="199137at2157"/>
<dbReference type="KEGG" id="hme:HFX_2316"/>
<proteinExistence type="predicted"/>
<dbReference type="EMBL" id="CP007551">
    <property type="protein sequence ID" value="AHZ23382.1"/>
    <property type="molecule type" value="Genomic_DNA"/>
</dbReference>
<reference evidence="4 7" key="2">
    <citation type="journal article" date="2012" name="J. Bacteriol.">
        <title>Complete genome sequence of the metabolically versatile halophilic archaeon Haloferax mediterranei, a poly(3-hydroxybutyrate-co-3-hydroxyvalerate) producer.</title>
        <authorList>
            <person name="Han J."/>
            <person name="Zhang F."/>
            <person name="Hou J."/>
            <person name="Liu X."/>
            <person name="Li M."/>
            <person name="Liu H."/>
            <person name="Cai L."/>
            <person name="Zhang B."/>
            <person name="Chen Y."/>
            <person name="Zhou J."/>
            <person name="Hu S."/>
            <person name="Xiang H."/>
        </authorList>
    </citation>
    <scope>NUCLEOTIDE SEQUENCE [LARGE SCALE GENOMIC DNA]</scope>
    <source>
        <strain evidence="7">ATCC 33500 / DSM 1411 / JCM 8866 / NBRC 14739 / NCIMB 2177 / R-4</strain>
        <strain evidence="4">CGMCC 1.2087</strain>
    </source>
</reference>
<feature type="domain" description="Response regulatory" evidence="3">
    <location>
        <begin position="6"/>
        <end position="120"/>
    </location>
</feature>
<dbReference type="Pfam" id="PF18545">
    <property type="entry name" value="HalOD1"/>
    <property type="match status" value="1"/>
</dbReference>
<dbReference type="STRING" id="523841.HFX_2316"/>
<dbReference type="Proteomes" id="UP000299011">
    <property type="component" value="Chromosome"/>
</dbReference>
<evidence type="ECO:0000256" key="1">
    <source>
        <dbReference type="ARBA" id="ARBA00022553"/>
    </source>
</evidence>
<evidence type="ECO:0000259" key="3">
    <source>
        <dbReference type="PROSITE" id="PS50110"/>
    </source>
</evidence>
<reference evidence="5 8" key="3">
    <citation type="submission" date="2014-04" db="EMBL/GenBank/DDBJ databases">
        <title>Transcriptional profiles of Haloferax mediterranei on the basis of nitrogen availability.</title>
        <authorList>
            <person name="Bautista V."/>
        </authorList>
    </citation>
    <scope>NUCLEOTIDE SEQUENCE [LARGE SCALE GENOMIC DNA]</scope>
    <source>
        <strain evidence="5">ATCC 33500</strain>
        <strain evidence="8">ATCC 33500 / DSM 1411 / JCM 8866 / NBRC 14739 / NCIMB 2177 / R-4</strain>
    </source>
</reference>
<evidence type="ECO:0000313" key="8">
    <source>
        <dbReference type="Proteomes" id="UP000027075"/>
    </source>
</evidence>
<reference evidence="6 9" key="5">
    <citation type="submission" date="2019-04" db="EMBL/GenBank/DDBJ databases">
        <title>Methylomes of two halophilic Archaea, Haloarcula marismortui and Haloferax mediterranei.</title>
        <authorList>
            <person name="DasSarma S."/>
            <person name="DasSarma P."/>
            <person name="DasSarma S."/>
            <person name="Fomenkov A."/>
            <person name="Vincze T."/>
            <person name="Anton B.P."/>
            <person name="Roberts R.J."/>
        </authorList>
    </citation>
    <scope>NUCLEOTIDE SEQUENCE [LARGE SCALE GENOMIC DNA]</scope>
    <source>
        <strain evidence="6">ATCC 33500</strain>
        <strain evidence="9">ATCC 33500 / DSM 1411 / JCM 8866 / NBRC 14739 / NCIMB 2177 / R-4</strain>
    </source>
</reference>
<dbReference type="InterPro" id="IPR040624">
    <property type="entry name" value="HalOD1"/>
</dbReference>
<dbReference type="Gene3D" id="3.40.50.2300">
    <property type="match status" value="1"/>
</dbReference>
<dbReference type="PANTHER" id="PTHR44591:SF3">
    <property type="entry name" value="RESPONSE REGULATORY DOMAIN-CONTAINING PROTEIN"/>
    <property type="match status" value="1"/>
</dbReference>
<protein>
    <submittedName>
        <fullName evidence="5">Chemotaxis protein CheY</fullName>
    </submittedName>
    <submittedName>
        <fullName evidence="4">HTR-like protein</fullName>
    </submittedName>
    <submittedName>
        <fullName evidence="6">Response regulator</fullName>
    </submittedName>
</protein>
<reference evidence="4" key="1">
    <citation type="journal article" date="2012" name="Appl. Environ. Microbiol.">
        <title>Identification of the haloarchaeal phasin (PhaP) that functions in polyhydroxyalkanoate accumulation and granule formation in Haloferax mediterranei.</title>
        <authorList>
            <person name="Cai S."/>
            <person name="Cai L."/>
            <person name="Liu H."/>
            <person name="Liu X."/>
            <person name="Han J."/>
            <person name="Zhou J."/>
            <person name="Xiang H."/>
        </authorList>
    </citation>
    <scope>NUCLEOTIDE SEQUENCE</scope>
    <source>
        <strain>CGMCC 1.2087</strain>
    </source>
</reference>